<dbReference type="Pfam" id="PF01750">
    <property type="entry name" value="HycI"/>
    <property type="match status" value="1"/>
</dbReference>
<dbReference type="OMA" id="PHQLGLC"/>
<dbReference type="Gene3D" id="3.40.50.1450">
    <property type="entry name" value="HybD-like"/>
    <property type="match status" value="1"/>
</dbReference>
<accession>A0A1I3T3F6</accession>
<dbReference type="GO" id="GO:0016485">
    <property type="term" value="P:protein processing"/>
    <property type="evidence" value="ECO:0007669"/>
    <property type="project" value="TreeGrafter"/>
</dbReference>
<evidence type="ECO:0000256" key="1">
    <source>
        <dbReference type="ARBA" id="ARBA00006814"/>
    </source>
</evidence>
<dbReference type="EMBL" id="FORO01000050">
    <property type="protein sequence ID" value="SFJ64017.1"/>
    <property type="molecule type" value="Genomic_DNA"/>
</dbReference>
<dbReference type="GeneID" id="14208028"/>
<evidence type="ECO:0000313" key="5">
    <source>
        <dbReference type="EMBL" id="SFJ64017.1"/>
    </source>
</evidence>
<evidence type="ECO:0000256" key="2">
    <source>
        <dbReference type="ARBA" id="ARBA00022670"/>
    </source>
</evidence>
<evidence type="ECO:0000313" key="6">
    <source>
        <dbReference type="Proteomes" id="UP000182829"/>
    </source>
</evidence>
<dbReference type="NCBIfam" id="TIGR00072">
    <property type="entry name" value="hydrog_prot"/>
    <property type="match status" value="1"/>
</dbReference>
<protein>
    <submittedName>
        <fullName evidence="5">Hydrogenase 1 maturation peptidase HyaD. Aspartic peptidase. MEROPS family A31</fullName>
    </submittedName>
</protein>
<dbReference type="Proteomes" id="UP000182829">
    <property type="component" value="Unassembled WGS sequence"/>
</dbReference>
<keyword evidence="3" id="KW-0064">Aspartyl protease</keyword>
<proteinExistence type="inferred from homology"/>
<evidence type="ECO:0000256" key="4">
    <source>
        <dbReference type="ARBA" id="ARBA00022801"/>
    </source>
</evidence>
<keyword evidence="2" id="KW-0645">Protease</keyword>
<evidence type="ECO:0000256" key="3">
    <source>
        <dbReference type="ARBA" id="ARBA00022750"/>
    </source>
</evidence>
<dbReference type="InterPro" id="IPR000671">
    <property type="entry name" value="Peptidase_A31"/>
</dbReference>
<dbReference type="SUPFAM" id="SSF53163">
    <property type="entry name" value="HybD-like"/>
    <property type="match status" value="1"/>
</dbReference>
<dbReference type="RefSeq" id="WP_015233561.1">
    <property type="nucleotide sequence ID" value="NZ_FORO01000050.1"/>
</dbReference>
<gene>
    <name evidence="5" type="ORF">SAMN05443661_15019</name>
</gene>
<dbReference type="PANTHER" id="PTHR30302">
    <property type="entry name" value="HYDROGENASE 1 MATURATION PROTEASE"/>
    <property type="match status" value="1"/>
</dbReference>
<dbReference type="AlphaFoldDB" id="A0A1I3T3F6"/>
<dbReference type="InterPro" id="IPR023430">
    <property type="entry name" value="Pept_HybD-like_dom_sf"/>
</dbReference>
<organism evidence="5 6">
    <name type="scientific">Natronobacterium gregoryi</name>
    <dbReference type="NCBI Taxonomy" id="44930"/>
    <lineage>
        <taxon>Archaea</taxon>
        <taxon>Methanobacteriati</taxon>
        <taxon>Methanobacteriota</taxon>
        <taxon>Stenosarchaea group</taxon>
        <taxon>Halobacteria</taxon>
        <taxon>Halobacteriales</taxon>
        <taxon>Natrialbaceae</taxon>
        <taxon>Natronobacterium</taxon>
    </lineage>
</organism>
<reference evidence="5 6" key="1">
    <citation type="submission" date="2016-10" db="EMBL/GenBank/DDBJ databases">
        <authorList>
            <person name="de Groot N.N."/>
        </authorList>
    </citation>
    <scope>NUCLEOTIDE SEQUENCE [LARGE SCALE GENOMIC DNA]</scope>
    <source>
        <strain evidence="5 6">SP2</strain>
    </source>
</reference>
<sequence>MTETASPSPEIAVVGVGNEIMADDGIGPRMIAALESQPAVATEAIRLYDAGTTAFLALEAMSGCDRAIVVDAIETGSEPGTVQEYRYVDGAFDGEAPDMTMHDVSFTEALGYTDGTYDLPDEMLVVGIEPKRLEPGTELSEPVENAIPAATDVILDYAAAAADRSKHVVTTE</sequence>
<comment type="similarity">
    <text evidence="1">Belongs to the peptidase A31 family.</text>
</comment>
<name>A0A1I3T3F6_9EURY</name>
<keyword evidence="4" id="KW-0378">Hydrolase</keyword>
<dbReference type="PANTHER" id="PTHR30302:SF1">
    <property type="entry name" value="HYDROGENASE 2 MATURATION PROTEASE"/>
    <property type="match status" value="1"/>
</dbReference>
<dbReference type="OrthoDB" id="85598at2157"/>
<dbReference type="PRINTS" id="PR00446">
    <property type="entry name" value="HYDRGNUPTAKE"/>
</dbReference>
<dbReference type="GO" id="GO:0004190">
    <property type="term" value="F:aspartic-type endopeptidase activity"/>
    <property type="evidence" value="ECO:0007669"/>
    <property type="project" value="UniProtKB-KW"/>
</dbReference>
<dbReference type="GO" id="GO:0008047">
    <property type="term" value="F:enzyme activator activity"/>
    <property type="evidence" value="ECO:0007669"/>
    <property type="project" value="InterPro"/>
</dbReference>